<dbReference type="Proteomes" id="UP000053237">
    <property type="component" value="Unassembled WGS sequence"/>
</dbReference>
<keyword evidence="3" id="KW-1185">Reference proteome</keyword>
<evidence type="ECO:0000313" key="2">
    <source>
        <dbReference type="EMBL" id="CCI10700.1"/>
    </source>
</evidence>
<dbReference type="EMBL" id="CAIX01000352">
    <property type="protein sequence ID" value="CCI10700.1"/>
    <property type="molecule type" value="Genomic_DNA"/>
</dbReference>
<keyword evidence="1" id="KW-0472">Membrane</keyword>
<keyword evidence="1" id="KW-0812">Transmembrane</keyword>
<protein>
    <submittedName>
        <fullName evidence="2">Uncharacterized protein</fullName>
    </submittedName>
</protein>
<dbReference type="AlphaFoldDB" id="A0A024FU95"/>
<reference evidence="2 3" key="1">
    <citation type="submission" date="2012-05" db="EMBL/GenBank/DDBJ databases">
        <title>Recombination and specialization in a pathogen metapopulation.</title>
        <authorList>
            <person name="Gardiner A."/>
            <person name="Kemen E."/>
            <person name="Schultz-Larsen T."/>
            <person name="MacLean D."/>
            <person name="Van Oosterhout C."/>
            <person name="Jones J.D.G."/>
        </authorList>
    </citation>
    <scope>NUCLEOTIDE SEQUENCE [LARGE SCALE GENOMIC DNA]</scope>
    <source>
        <strain evidence="2 3">Ac Nc2</strain>
    </source>
</reference>
<evidence type="ECO:0000313" key="3">
    <source>
        <dbReference type="Proteomes" id="UP000053237"/>
    </source>
</evidence>
<organism evidence="2 3">
    <name type="scientific">Albugo candida</name>
    <dbReference type="NCBI Taxonomy" id="65357"/>
    <lineage>
        <taxon>Eukaryota</taxon>
        <taxon>Sar</taxon>
        <taxon>Stramenopiles</taxon>
        <taxon>Oomycota</taxon>
        <taxon>Peronosporomycetes</taxon>
        <taxon>Albuginales</taxon>
        <taxon>Albuginaceae</taxon>
        <taxon>Albugo</taxon>
    </lineage>
</organism>
<sequence>MGASLVLMNDTRDAWHCKVAADTKALLASYFIAAGFSTFAVLFGLVGFYAPVVIRMANKNVAPAMVAGIAFEKIVKASFYIEMSGFLASVLAGTTTFGIFAVRTAEASFVKHQFELIPPGDSHTFPMRPLRWREGTCTRVFELNETTVRTETLSMKPIFSGLPHHNFTHRLSHWIQKHPPTHEDIMAIIGVMNQSNNSVSINVRINGDTLSHMSTLHVRADGEHIPTNTSAPLIANTFSAPVSVNSTV</sequence>
<accession>A0A024FU95</accession>
<feature type="transmembrane region" description="Helical" evidence="1">
    <location>
        <begin position="79"/>
        <end position="102"/>
    </location>
</feature>
<name>A0A024FU95_9STRA</name>
<dbReference type="InParanoid" id="A0A024FU95"/>
<dbReference type="OrthoDB" id="122216at2759"/>
<feature type="transmembrane region" description="Helical" evidence="1">
    <location>
        <begin position="28"/>
        <end position="50"/>
    </location>
</feature>
<gene>
    <name evidence="2" type="ORF">BN9_113110</name>
</gene>
<comment type="caution">
    <text evidence="2">The sequence shown here is derived from an EMBL/GenBank/DDBJ whole genome shotgun (WGS) entry which is preliminary data.</text>
</comment>
<keyword evidence="1" id="KW-1133">Transmembrane helix</keyword>
<proteinExistence type="predicted"/>
<evidence type="ECO:0000256" key="1">
    <source>
        <dbReference type="SAM" id="Phobius"/>
    </source>
</evidence>